<reference evidence="3" key="1">
    <citation type="journal article" date="2019" name="Int. J. Syst. Evol. Microbiol.">
        <title>The Global Catalogue of Microorganisms (GCM) 10K type strain sequencing project: providing services to taxonomists for standard genome sequencing and annotation.</title>
        <authorList>
            <consortium name="The Broad Institute Genomics Platform"/>
            <consortium name="The Broad Institute Genome Sequencing Center for Infectious Disease"/>
            <person name="Wu L."/>
            <person name="Ma J."/>
        </authorList>
    </citation>
    <scope>NUCLEOTIDE SEQUENCE [LARGE SCALE GENOMIC DNA]</scope>
    <source>
        <strain evidence="3">KCTC 13528</strain>
    </source>
</reference>
<dbReference type="Proteomes" id="UP001597561">
    <property type="component" value="Unassembled WGS sequence"/>
</dbReference>
<evidence type="ECO:0000313" key="3">
    <source>
        <dbReference type="Proteomes" id="UP001597561"/>
    </source>
</evidence>
<accession>A0ABW5ZK00</accession>
<proteinExistence type="predicted"/>
<evidence type="ECO:0008006" key="4">
    <source>
        <dbReference type="Google" id="ProtNLM"/>
    </source>
</evidence>
<protein>
    <recommendedName>
        <fullName evidence="4">YtkA-like domain-containing protein</fullName>
    </recommendedName>
</protein>
<comment type="caution">
    <text evidence="2">The sequence shown here is derived from an EMBL/GenBank/DDBJ whole genome shotgun (WGS) entry which is preliminary data.</text>
</comment>
<dbReference type="EMBL" id="JBHUPG010000019">
    <property type="protein sequence ID" value="MFD2912278.1"/>
    <property type="molecule type" value="Genomic_DNA"/>
</dbReference>
<keyword evidence="3" id="KW-1185">Reference proteome</keyword>
<evidence type="ECO:0000256" key="1">
    <source>
        <dbReference type="SAM" id="SignalP"/>
    </source>
</evidence>
<dbReference type="PROSITE" id="PS51257">
    <property type="entry name" value="PROKAR_LIPOPROTEIN"/>
    <property type="match status" value="1"/>
</dbReference>
<feature type="signal peptide" evidence="1">
    <location>
        <begin position="1"/>
        <end position="20"/>
    </location>
</feature>
<dbReference type="RefSeq" id="WP_204728842.1">
    <property type="nucleotide sequence ID" value="NZ_JAFBDK010000005.1"/>
</dbReference>
<sequence>MKKVLTLILSMFLLSGCLLDTPDNVEDYHITERISVNIDAGDAGSGENAFQFYVQRGDEPLDDLDVAVEVIYRGESLTQEAEYVSPGLYQVPLTGLEDGLYEVRMSVEVDGQLITPAKYIGIGQLTAEEEALLEGNAAQSSGGHHH</sequence>
<name>A0ABW5ZK00_9BACL</name>
<feature type="chain" id="PRO_5046283158" description="YtkA-like domain-containing protein" evidence="1">
    <location>
        <begin position="21"/>
        <end position="146"/>
    </location>
</feature>
<keyword evidence="1" id="KW-0732">Signal</keyword>
<evidence type="ECO:0000313" key="2">
    <source>
        <dbReference type="EMBL" id="MFD2912278.1"/>
    </source>
</evidence>
<gene>
    <name evidence="2" type="ORF">ACFS5P_10370</name>
</gene>
<organism evidence="2 3">
    <name type="scientific">Jeotgalibacillus terrae</name>
    <dbReference type="NCBI Taxonomy" id="587735"/>
    <lineage>
        <taxon>Bacteria</taxon>
        <taxon>Bacillati</taxon>
        <taxon>Bacillota</taxon>
        <taxon>Bacilli</taxon>
        <taxon>Bacillales</taxon>
        <taxon>Caryophanaceae</taxon>
        <taxon>Jeotgalibacillus</taxon>
    </lineage>
</organism>